<sequence>MDSLKLNGVIKTPIDGDLGNVYEYIKNNFGSIMLVVIGFFLVMAYTSINNINFEKSEKELDKKFIIETFTENNKNRNSKSSLSEKSKMLKTKQKITDSSCSGKLSVIDSSCKKHKYKLSCTSYDCCNWGKKDNKLQCVGGGKDGPTFGSRKFDYYYYKDKKIMGKK</sequence>
<keyword evidence="1" id="KW-0812">Transmembrane</keyword>
<accession>A0A6C0ALJ8</accession>
<reference evidence="2" key="1">
    <citation type="journal article" date="2020" name="Nature">
        <title>Giant virus diversity and host interactions through global metagenomics.</title>
        <authorList>
            <person name="Schulz F."/>
            <person name="Roux S."/>
            <person name="Paez-Espino D."/>
            <person name="Jungbluth S."/>
            <person name="Walsh D.A."/>
            <person name="Denef V.J."/>
            <person name="McMahon K.D."/>
            <person name="Konstantinidis K.T."/>
            <person name="Eloe-Fadrosh E.A."/>
            <person name="Kyrpides N.C."/>
            <person name="Woyke T."/>
        </authorList>
    </citation>
    <scope>NUCLEOTIDE SEQUENCE</scope>
    <source>
        <strain evidence="2">GVMAG-S-1039698-54</strain>
    </source>
</reference>
<evidence type="ECO:0000313" key="2">
    <source>
        <dbReference type="EMBL" id="QHS80320.1"/>
    </source>
</evidence>
<keyword evidence="1" id="KW-0472">Membrane</keyword>
<name>A0A6C0ALJ8_9ZZZZ</name>
<protein>
    <submittedName>
        <fullName evidence="2">Uncharacterized protein</fullName>
    </submittedName>
</protein>
<keyword evidence="1" id="KW-1133">Transmembrane helix</keyword>
<feature type="transmembrane region" description="Helical" evidence="1">
    <location>
        <begin position="29"/>
        <end position="48"/>
    </location>
</feature>
<dbReference type="EMBL" id="MN740677">
    <property type="protein sequence ID" value="QHS80320.1"/>
    <property type="molecule type" value="Genomic_DNA"/>
</dbReference>
<evidence type="ECO:0000256" key="1">
    <source>
        <dbReference type="SAM" id="Phobius"/>
    </source>
</evidence>
<dbReference type="AlphaFoldDB" id="A0A6C0ALJ8"/>
<organism evidence="2">
    <name type="scientific">viral metagenome</name>
    <dbReference type="NCBI Taxonomy" id="1070528"/>
    <lineage>
        <taxon>unclassified sequences</taxon>
        <taxon>metagenomes</taxon>
        <taxon>organismal metagenomes</taxon>
    </lineage>
</organism>
<proteinExistence type="predicted"/>